<dbReference type="EMBL" id="CM047740">
    <property type="protein sequence ID" value="KAJ0041079.1"/>
    <property type="molecule type" value="Genomic_DNA"/>
</dbReference>
<reference evidence="2" key="1">
    <citation type="journal article" date="2023" name="G3 (Bethesda)">
        <title>Genome assembly and association tests identify interacting loci associated with vigor, precocity, and sex in interspecific pistachio rootstocks.</title>
        <authorList>
            <person name="Palmer W."/>
            <person name="Jacygrad E."/>
            <person name="Sagayaradj S."/>
            <person name="Cavanaugh K."/>
            <person name="Han R."/>
            <person name="Bertier L."/>
            <person name="Beede B."/>
            <person name="Kafkas S."/>
            <person name="Golino D."/>
            <person name="Preece J."/>
            <person name="Michelmore R."/>
        </authorList>
    </citation>
    <scope>NUCLEOTIDE SEQUENCE [LARGE SCALE GENOMIC DNA]</scope>
</reference>
<proteinExistence type="predicted"/>
<evidence type="ECO:0000313" key="2">
    <source>
        <dbReference type="Proteomes" id="UP001163603"/>
    </source>
</evidence>
<organism evidence="1 2">
    <name type="scientific">Pistacia integerrima</name>
    <dbReference type="NCBI Taxonomy" id="434235"/>
    <lineage>
        <taxon>Eukaryota</taxon>
        <taxon>Viridiplantae</taxon>
        <taxon>Streptophyta</taxon>
        <taxon>Embryophyta</taxon>
        <taxon>Tracheophyta</taxon>
        <taxon>Spermatophyta</taxon>
        <taxon>Magnoliopsida</taxon>
        <taxon>eudicotyledons</taxon>
        <taxon>Gunneridae</taxon>
        <taxon>Pentapetalae</taxon>
        <taxon>rosids</taxon>
        <taxon>malvids</taxon>
        <taxon>Sapindales</taxon>
        <taxon>Anacardiaceae</taxon>
        <taxon>Pistacia</taxon>
    </lineage>
</organism>
<accession>A0ACC0YU18</accession>
<name>A0ACC0YU18_9ROSI</name>
<keyword evidence="2" id="KW-1185">Reference proteome</keyword>
<gene>
    <name evidence="1" type="ORF">Pint_26548</name>
</gene>
<evidence type="ECO:0000313" key="1">
    <source>
        <dbReference type="EMBL" id="KAJ0041079.1"/>
    </source>
</evidence>
<dbReference type="Proteomes" id="UP001163603">
    <property type="component" value="Chromosome 5"/>
</dbReference>
<sequence>MSRLSLLCLVLAITSTMAQPSDNNTSPPVLDVNGQPLQRDLEYLILPNNNASGLTLINRNNSCPLYVGQEDSSVTQGLPLVFTPFQGEETIIRESRDFTVAFQASTICVQSTAWRVGEEDPETRRRLIVTGGEAGFFRIDRNGTAYNLAWCPSEACPNCRPRCGSAGILIENEKRLLALDGPAIPVVFRKAGTA</sequence>
<comment type="caution">
    <text evidence="1">The sequence shown here is derived from an EMBL/GenBank/DDBJ whole genome shotgun (WGS) entry which is preliminary data.</text>
</comment>
<protein>
    <submittedName>
        <fullName evidence="1">Uncharacterized protein</fullName>
    </submittedName>
</protein>